<dbReference type="InterPro" id="IPR000560">
    <property type="entry name" value="His_Pase_clade-2"/>
</dbReference>
<accession>G1MGH2</accession>
<evidence type="ECO:0000256" key="4">
    <source>
        <dbReference type="ARBA" id="ARBA00033695"/>
    </source>
</evidence>
<proteinExistence type="inferred from homology"/>
<dbReference type="InParanoid" id="G1MGH2"/>
<dbReference type="PANTHER" id="PTHR11567:SF202">
    <property type="entry name" value="LYSOPHOSPHATIDIC ACID PHOSPHATASE TYPE 6"/>
    <property type="match status" value="1"/>
</dbReference>
<dbReference type="STRING" id="9646.ENSAMEP00000018456"/>
<gene>
    <name evidence="7" type="primary">ACP6</name>
</gene>
<dbReference type="CTD" id="51205"/>
<evidence type="ECO:0000313" key="7">
    <source>
        <dbReference type="Ensembl" id="ENSAMEP00000018456.2"/>
    </source>
</evidence>
<comment type="catalytic activity">
    <reaction evidence="4">
        <text>a phosphate monoester + H2O = an alcohol + phosphate</text>
        <dbReference type="Rhea" id="RHEA:15017"/>
        <dbReference type="ChEBI" id="CHEBI:15377"/>
        <dbReference type="ChEBI" id="CHEBI:30879"/>
        <dbReference type="ChEBI" id="CHEBI:43474"/>
        <dbReference type="ChEBI" id="CHEBI:67140"/>
        <dbReference type="EC" id="3.1.3.2"/>
    </reaction>
    <physiologicalReaction direction="left-to-right" evidence="4">
        <dbReference type="Rhea" id="RHEA:15018"/>
    </physiologicalReaction>
</comment>
<dbReference type="EC" id="3.1.3.2" evidence="3"/>
<dbReference type="GO" id="GO:0003993">
    <property type="term" value="F:acid phosphatase activity"/>
    <property type="evidence" value="ECO:0007669"/>
    <property type="project" value="UniProtKB-EC"/>
</dbReference>
<dbReference type="GO" id="GO:0052642">
    <property type="term" value="F:lysophosphatidic acid phosphatase activity"/>
    <property type="evidence" value="ECO:0007669"/>
    <property type="project" value="Ensembl"/>
</dbReference>
<dbReference type="GO" id="GO:0002244">
    <property type="term" value="P:hematopoietic progenitor cell differentiation"/>
    <property type="evidence" value="ECO:0007669"/>
    <property type="project" value="Ensembl"/>
</dbReference>
<comment type="catalytic activity">
    <reaction evidence="1">
        <text>1-(9Z-octadecenoyl)-sn-glycero-3-phosphate + H2O = 1-(9Z-octadecenoyl)-sn-glycerol + phosphate</text>
        <dbReference type="Rhea" id="RHEA:39835"/>
        <dbReference type="ChEBI" id="CHEBI:15377"/>
        <dbReference type="ChEBI" id="CHEBI:43474"/>
        <dbReference type="ChEBI" id="CHEBI:74544"/>
        <dbReference type="ChEBI" id="CHEBI:75757"/>
    </reaction>
    <physiologicalReaction direction="left-to-right" evidence="1">
        <dbReference type="Rhea" id="RHEA:39836"/>
    </physiologicalReaction>
</comment>
<evidence type="ECO:0000256" key="6">
    <source>
        <dbReference type="ARBA" id="ARBA00071693"/>
    </source>
</evidence>
<dbReference type="eggNOG" id="KOG3720">
    <property type="taxonomic scope" value="Eukaryota"/>
</dbReference>
<dbReference type="OrthoDB" id="10257284at2759"/>
<evidence type="ECO:0000256" key="3">
    <source>
        <dbReference type="ARBA" id="ARBA00012646"/>
    </source>
</evidence>
<dbReference type="AlphaFoldDB" id="G1MGH2"/>
<dbReference type="KEGG" id="aml:100481519"/>
<dbReference type="InterPro" id="IPR033379">
    <property type="entry name" value="Acid_Pase_AS"/>
</dbReference>
<dbReference type="HOGENOM" id="CLU_030431_5_0_1"/>
<dbReference type="CDD" id="cd07061">
    <property type="entry name" value="HP_HAP_like"/>
    <property type="match status" value="1"/>
</dbReference>
<evidence type="ECO:0000256" key="2">
    <source>
        <dbReference type="ARBA" id="ARBA00005375"/>
    </source>
</evidence>
<reference evidence="7 8" key="1">
    <citation type="journal article" date="2010" name="Nature">
        <title>The sequence and de novo assembly of the giant panda genome.</title>
        <authorList>
            <person name="Li R."/>
            <person name="Fan W."/>
            <person name="Tian G."/>
            <person name="Zhu H."/>
            <person name="He L."/>
            <person name="Cai J."/>
            <person name="Huang Q."/>
            <person name="Cai Q."/>
            <person name="Li B."/>
            <person name="Bai Y."/>
            <person name="Zhang Z."/>
            <person name="Zhang Y."/>
            <person name="Wang W."/>
            <person name="Li J."/>
            <person name="Wei F."/>
            <person name="Li H."/>
            <person name="Jian M."/>
            <person name="Li J."/>
            <person name="Zhang Z."/>
            <person name="Nielsen R."/>
            <person name="Li D."/>
            <person name="Gu W."/>
            <person name="Yang Z."/>
            <person name="Xuan Z."/>
            <person name="Ryder O.A."/>
            <person name="Leung F.C."/>
            <person name="Zhou Y."/>
            <person name="Cao J."/>
            <person name="Sun X."/>
            <person name="Fu Y."/>
            <person name="Fang X."/>
            <person name="Guo X."/>
            <person name="Wang B."/>
            <person name="Hou R."/>
            <person name="Shen F."/>
            <person name="Mu B."/>
            <person name="Ni P."/>
            <person name="Lin R."/>
            <person name="Qian W."/>
            <person name="Wang G."/>
            <person name="Yu C."/>
            <person name="Nie W."/>
            <person name="Wang J."/>
            <person name="Wu Z."/>
            <person name="Liang H."/>
            <person name="Min J."/>
            <person name="Wu Q."/>
            <person name="Cheng S."/>
            <person name="Ruan J."/>
            <person name="Wang M."/>
            <person name="Shi Z."/>
            <person name="Wen M."/>
            <person name="Liu B."/>
            <person name="Ren X."/>
            <person name="Zheng H."/>
            <person name="Dong D."/>
            <person name="Cook K."/>
            <person name="Shan G."/>
            <person name="Zhang H."/>
            <person name="Kosiol C."/>
            <person name="Xie X."/>
            <person name="Lu Z."/>
            <person name="Zheng H."/>
            <person name="Li Y."/>
            <person name="Steiner C.C."/>
            <person name="Lam T.T."/>
            <person name="Lin S."/>
            <person name="Zhang Q."/>
            <person name="Li G."/>
            <person name="Tian J."/>
            <person name="Gong T."/>
            <person name="Liu H."/>
            <person name="Zhang D."/>
            <person name="Fang L."/>
            <person name="Ye C."/>
            <person name="Zhang J."/>
            <person name="Hu W."/>
            <person name="Xu A."/>
            <person name="Ren Y."/>
            <person name="Zhang G."/>
            <person name="Bruford M.W."/>
            <person name="Li Q."/>
            <person name="Ma L."/>
            <person name="Guo Y."/>
            <person name="An N."/>
            <person name="Hu Y."/>
            <person name="Zheng Y."/>
            <person name="Shi Y."/>
            <person name="Li Z."/>
            <person name="Liu Q."/>
            <person name="Chen Y."/>
            <person name="Zhao J."/>
            <person name="Qu N."/>
            <person name="Zhao S."/>
            <person name="Tian F."/>
            <person name="Wang X."/>
            <person name="Wang H."/>
            <person name="Xu L."/>
            <person name="Liu X."/>
            <person name="Vinar T."/>
            <person name="Wang Y."/>
            <person name="Lam T.W."/>
            <person name="Yiu S.M."/>
            <person name="Liu S."/>
            <person name="Zhang H."/>
            <person name="Li D."/>
            <person name="Huang Y."/>
            <person name="Wang X."/>
            <person name="Yang G."/>
            <person name="Jiang Z."/>
            <person name="Wang J."/>
            <person name="Qin N."/>
            <person name="Li L."/>
            <person name="Li J."/>
            <person name="Bolund L."/>
            <person name="Kristiansen K."/>
            <person name="Wong G.K."/>
            <person name="Olson M."/>
            <person name="Zhang X."/>
            <person name="Li S."/>
            <person name="Yang H."/>
            <person name="Wang J."/>
            <person name="Wang J."/>
        </authorList>
    </citation>
    <scope>NUCLEOTIDE SEQUENCE [LARGE SCALE GENOMIC DNA]</scope>
</reference>
<dbReference type="InterPro" id="IPR029033">
    <property type="entry name" value="His_PPase_superfam"/>
</dbReference>
<comment type="similarity">
    <text evidence="2">Belongs to the histidine acid phosphatase family.</text>
</comment>
<dbReference type="Pfam" id="PF00328">
    <property type="entry name" value="His_Phos_2"/>
    <property type="match status" value="1"/>
</dbReference>
<dbReference type="Proteomes" id="UP000008912">
    <property type="component" value="Unassembled WGS sequence"/>
</dbReference>
<reference evidence="7" key="3">
    <citation type="submission" date="2025-09" db="UniProtKB">
        <authorList>
            <consortium name="Ensembl"/>
        </authorList>
    </citation>
    <scope>IDENTIFICATION</scope>
</reference>
<sequence length="496" mass="56524">MRGSTSDEPFGWVRRCWELACRKVESSHLCSWSRLPKNSGLVPVPSETWRPNLDSKFKPHPEGRPGASTMIRRVFSVRMWAPVGFLTSLAYCVHQRRAARAEPRRADSPHPVDRSLLELKMVQVVFRHGARSPLKPLPQEQAEWNLQLLEVPPQTQFDYTVTNLAGSPKPHSPLDSQYRETKLKGGMFTGQLTNVGMQQMFALGERLRKNYVEDIPFLSPTFNSLEVFVRSTNIYRNLESTRCLLAGLFQCQKEGPIIIHADEASSEVLYPNYQNCWSLRERTRGRRQAASLQPGISEDLQKVKEGMGITSNDGIDFLSLFDNMAAEQVHSLPSCPTLKTFARMIEQRAVDTALYVMHREDRESLQMAVGPLLHILESNLLNVVDPATPPGKTRKLYLYAAHDVTLLPLLITLGIFDHKWPPFAVDLTMELYQHRESKEWFVQLYYRGEEQVPKGCPDRLCPLDKFLNTISVYTLSPEKYHALCSQVQVMELGNGE</sequence>
<reference evidence="7" key="2">
    <citation type="submission" date="2025-08" db="UniProtKB">
        <authorList>
            <consortium name="Ensembl"/>
        </authorList>
    </citation>
    <scope>IDENTIFICATION</scope>
</reference>
<dbReference type="Ensembl" id="ENSAMET00000019199.2">
    <property type="protein sequence ID" value="ENSAMEP00000018456.2"/>
    <property type="gene ID" value="ENSAMEG00000017466.2"/>
</dbReference>
<dbReference type="PROSITE" id="PS00616">
    <property type="entry name" value="HIS_ACID_PHOSPHAT_1"/>
    <property type="match status" value="1"/>
</dbReference>
<dbReference type="GO" id="GO:2001311">
    <property type="term" value="P:lysobisphosphatidic acid metabolic process"/>
    <property type="evidence" value="ECO:0007669"/>
    <property type="project" value="Ensembl"/>
</dbReference>
<dbReference type="SUPFAM" id="SSF53254">
    <property type="entry name" value="Phosphoglycerate mutase-like"/>
    <property type="match status" value="1"/>
</dbReference>
<dbReference type="GO" id="GO:0005739">
    <property type="term" value="C:mitochondrion"/>
    <property type="evidence" value="ECO:0007669"/>
    <property type="project" value="Ensembl"/>
</dbReference>
<evidence type="ECO:0000256" key="1">
    <source>
        <dbReference type="ARBA" id="ARBA00000235"/>
    </source>
</evidence>
<dbReference type="InterPro" id="IPR050645">
    <property type="entry name" value="Histidine_acid_phosphatase"/>
</dbReference>
<evidence type="ECO:0000256" key="5">
    <source>
        <dbReference type="ARBA" id="ARBA00053526"/>
    </source>
</evidence>
<dbReference type="GeneID" id="100481519"/>
<evidence type="ECO:0000313" key="8">
    <source>
        <dbReference type="Proteomes" id="UP000008912"/>
    </source>
</evidence>
<dbReference type="PANTHER" id="PTHR11567">
    <property type="entry name" value="ACID PHOSPHATASE-RELATED"/>
    <property type="match status" value="1"/>
</dbReference>
<keyword evidence="8" id="KW-1185">Reference proteome</keyword>
<protein>
    <recommendedName>
        <fullName evidence="6">Lysophosphatidic acid phosphatase type 6</fullName>
        <ecNumber evidence="3">3.1.3.2</ecNumber>
    </recommendedName>
</protein>
<dbReference type="Gene3D" id="3.40.50.1240">
    <property type="entry name" value="Phosphoglycerate mutase-like"/>
    <property type="match status" value="1"/>
</dbReference>
<comment type="function">
    <text evidence="5">Hydrolyzes lysophosphatidic acid (LPA) containing a medium length fatty acid chain to the corresponding monoacylglycerol. Has highest activity with lysophosphatidic acid containing myristate (C14:0), monounsaturated oleate (C18:1) or palmitate (C16:0), and lower activity with C18:0 and C6:0 lysophosphatidic acid.</text>
</comment>
<organism evidence="7 8">
    <name type="scientific">Ailuropoda melanoleuca</name>
    <name type="common">Giant panda</name>
    <dbReference type="NCBI Taxonomy" id="9646"/>
    <lineage>
        <taxon>Eukaryota</taxon>
        <taxon>Metazoa</taxon>
        <taxon>Chordata</taxon>
        <taxon>Craniata</taxon>
        <taxon>Vertebrata</taxon>
        <taxon>Euteleostomi</taxon>
        <taxon>Mammalia</taxon>
        <taxon>Eutheria</taxon>
        <taxon>Laurasiatheria</taxon>
        <taxon>Carnivora</taxon>
        <taxon>Caniformia</taxon>
        <taxon>Ursidae</taxon>
        <taxon>Ailuropoda</taxon>
    </lineage>
</organism>
<name>G1MGH2_AILME</name>
<dbReference type="FunFam" id="3.40.50.1240:FF:000030">
    <property type="entry name" value="Lysophosphatidic acid phosphatase type 6"/>
    <property type="match status" value="1"/>
</dbReference>
<dbReference type="RefSeq" id="XP_034498809.1">
    <property type="nucleotide sequence ID" value="XM_034642918.1"/>
</dbReference>
<dbReference type="GeneTree" id="ENSGT00940000158408"/>